<reference evidence="1 2" key="1">
    <citation type="submission" date="2017-04" db="EMBL/GenBank/DDBJ databases">
        <authorList>
            <person name="Afonso C.L."/>
            <person name="Miller P.J."/>
            <person name="Scott M.A."/>
            <person name="Spackman E."/>
            <person name="Goraichik I."/>
            <person name="Dimitrov K.M."/>
            <person name="Suarez D.L."/>
            <person name="Swayne D.E."/>
        </authorList>
    </citation>
    <scope>NUCLEOTIDE SEQUENCE [LARGE SCALE GENOMIC DNA]</scope>
    <source>
        <strain evidence="1 2">DSM 12816</strain>
    </source>
</reference>
<protein>
    <recommendedName>
        <fullName evidence="3">CobQ/CobB/MinD/ParA nucleotide binding domain-containing protein</fullName>
    </recommendedName>
</protein>
<keyword evidence="2" id="KW-1185">Reference proteome</keyword>
<dbReference type="AlphaFoldDB" id="A0A1W2CRI7"/>
<proteinExistence type="predicted"/>
<dbReference type="STRING" id="1122930.SAMN02745168_0163"/>
<accession>A0A1W2CRI7</accession>
<dbReference type="Gene3D" id="3.40.50.300">
    <property type="entry name" value="P-loop containing nucleotide triphosphate hydrolases"/>
    <property type="match status" value="1"/>
</dbReference>
<dbReference type="Proteomes" id="UP000192790">
    <property type="component" value="Unassembled WGS sequence"/>
</dbReference>
<organism evidence="1 2">
    <name type="scientific">Papillibacter cinnamivorans DSM 12816</name>
    <dbReference type="NCBI Taxonomy" id="1122930"/>
    <lineage>
        <taxon>Bacteria</taxon>
        <taxon>Bacillati</taxon>
        <taxon>Bacillota</taxon>
        <taxon>Clostridia</taxon>
        <taxon>Eubacteriales</taxon>
        <taxon>Oscillospiraceae</taxon>
        <taxon>Papillibacter</taxon>
    </lineage>
</organism>
<gene>
    <name evidence="1" type="ORF">SAMN02745168_0163</name>
</gene>
<sequence>MKLIVGHYGSGKTEFALNYALEKASEGKRVLLADLDIVNPFYRSRNKSEFLEERGVTVVGSSLENGVWADIPALSPRIFALFDETFGERLADVGGDPAGARVLGRLHEKLDGHQYEMWMVVNANRPETGTADQVIRLLKEIEAVSRLKVSGLVSNTHMGDETTWEDVLAGNRLCREVSGSTGLPVRYTCISETLAGQKPEGLEGRVFVMRRLLRDIWSQGGENHV</sequence>
<evidence type="ECO:0000313" key="2">
    <source>
        <dbReference type="Proteomes" id="UP000192790"/>
    </source>
</evidence>
<dbReference type="EMBL" id="FWXW01000012">
    <property type="protein sequence ID" value="SMC87564.1"/>
    <property type="molecule type" value="Genomic_DNA"/>
</dbReference>
<evidence type="ECO:0008006" key="3">
    <source>
        <dbReference type="Google" id="ProtNLM"/>
    </source>
</evidence>
<dbReference type="SUPFAM" id="SSF52540">
    <property type="entry name" value="P-loop containing nucleoside triphosphate hydrolases"/>
    <property type="match status" value="1"/>
</dbReference>
<evidence type="ECO:0000313" key="1">
    <source>
        <dbReference type="EMBL" id="SMC87564.1"/>
    </source>
</evidence>
<dbReference type="InterPro" id="IPR027417">
    <property type="entry name" value="P-loop_NTPase"/>
</dbReference>
<name>A0A1W2CRI7_9FIRM</name>